<dbReference type="Pfam" id="PF06103">
    <property type="entry name" value="DUF948"/>
    <property type="match status" value="1"/>
</dbReference>
<keyword evidence="3" id="KW-1185">Reference proteome</keyword>
<name>A0A7W9LMG3_9ACTN</name>
<dbReference type="EMBL" id="JACHMM010000001">
    <property type="protein sequence ID" value="MBB5789072.1"/>
    <property type="molecule type" value="Genomic_DNA"/>
</dbReference>
<sequence length="136" mass="14226">MSVGEIAGLLAAAALVALVGFLAVPILKLGRTVDEFTLVVRDLRKEHVAKTATTVDETNELLASTNAQLQRIDAITSNAQTVTTNVAAMSSLFAATLGGPLVRTAAFTYGVRRAITARRDGAAAGTGRRRRFGSRG</sequence>
<evidence type="ECO:0000313" key="2">
    <source>
        <dbReference type="EMBL" id="MBB5789072.1"/>
    </source>
</evidence>
<keyword evidence="1" id="KW-0812">Transmembrane</keyword>
<evidence type="ECO:0000313" key="3">
    <source>
        <dbReference type="Proteomes" id="UP000542813"/>
    </source>
</evidence>
<gene>
    <name evidence="2" type="ORF">HD601_003647</name>
</gene>
<organism evidence="2 3">
    <name type="scientific">Jiangella mangrovi</name>
    <dbReference type="NCBI Taxonomy" id="1524084"/>
    <lineage>
        <taxon>Bacteria</taxon>
        <taxon>Bacillati</taxon>
        <taxon>Actinomycetota</taxon>
        <taxon>Actinomycetes</taxon>
        <taxon>Jiangellales</taxon>
        <taxon>Jiangellaceae</taxon>
        <taxon>Jiangella</taxon>
    </lineage>
</organism>
<keyword evidence="1" id="KW-1133">Transmembrane helix</keyword>
<reference evidence="2 3" key="1">
    <citation type="submission" date="2020-08" db="EMBL/GenBank/DDBJ databases">
        <title>Sequencing the genomes of 1000 actinobacteria strains.</title>
        <authorList>
            <person name="Klenk H.-P."/>
        </authorList>
    </citation>
    <scope>NUCLEOTIDE SEQUENCE [LARGE SCALE GENOMIC DNA]</scope>
    <source>
        <strain evidence="2 3">DSM 102122</strain>
    </source>
</reference>
<comment type="caution">
    <text evidence="2">The sequence shown here is derived from an EMBL/GenBank/DDBJ whole genome shotgun (WGS) entry which is preliminary data.</text>
</comment>
<dbReference type="Proteomes" id="UP000542813">
    <property type="component" value="Unassembled WGS sequence"/>
</dbReference>
<dbReference type="AlphaFoldDB" id="A0A7W9LMG3"/>
<proteinExistence type="predicted"/>
<keyword evidence="1" id="KW-0472">Membrane</keyword>
<evidence type="ECO:0000256" key="1">
    <source>
        <dbReference type="SAM" id="Phobius"/>
    </source>
</evidence>
<accession>A0A7W9LMG3</accession>
<evidence type="ECO:0008006" key="4">
    <source>
        <dbReference type="Google" id="ProtNLM"/>
    </source>
</evidence>
<protein>
    <recommendedName>
        <fullName evidence="4">DUF948 domain-containing protein</fullName>
    </recommendedName>
</protein>
<feature type="transmembrane region" description="Helical" evidence="1">
    <location>
        <begin position="6"/>
        <end position="27"/>
    </location>
</feature>
<dbReference type="InterPro" id="IPR009293">
    <property type="entry name" value="UPF0478"/>
</dbReference>
<dbReference type="RefSeq" id="WP_184824193.1">
    <property type="nucleotide sequence ID" value="NZ_JACHMM010000001.1"/>
</dbReference>